<dbReference type="GeneTree" id="ENSGT00940000156883"/>
<reference evidence="8" key="2">
    <citation type="submission" date="2025-09" db="UniProtKB">
        <authorList>
            <consortium name="Ensembl"/>
        </authorList>
    </citation>
    <scope>IDENTIFICATION</scope>
</reference>
<organism evidence="8 9">
    <name type="scientific">Xiphophorus couchianus</name>
    <name type="common">Monterrey platyfish</name>
    <dbReference type="NCBI Taxonomy" id="32473"/>
    <lineage>
        <taxon>Eukaryota</taxon>
        <taxon>Metazoa</taxon>
        <taxon>Chordata</taxon>
        <taxon>Craniata</taxon>
        <taxon>Vertebrata</taxon>
        <taxon>Euteleostomi</taxon>
        <taxon>Actinopterygii</taxon>
        <taxon>Neopterygii</taxon>
        <taxon>Teleostei</taxon>
        <taxon>Neoteleostei</taxon>
        <taxon>Acanthomorphata</taxon>
        <taxon>Ovalentaria</taxon>
        <taxon>Atherinomorphae</taxon>
        <taxon>Cyprinodontiformes</taxon>
        <taxon>Poeciliidae</taxon>
        <taxon>Poeciliinae</taxon>
        <taxon>Xiphophorus</taxon>
    </lineage>
</organism>
<dbReference type="STRING" id="32473.ENSXCOP00000018508"/>
<keyword evidence="1 4" id="KW-0479">Metal-binding</keyword>
<dbReference type="Pfam" id="PF00642">
    <property type="entry name" value="zf-CCCH"/>
    <property type="match status" value="1"/>
</dbReference>
<dbReference type="Gene3D" id="3.10.110.10">
    <property type="entry name" value="Ubiquitin Conjugating Enzyme"/>
    <property type="match status" value="1"/>
</dbReference>
<proteinExistence type="predicted"/>
<dbReference type="Ensembl" id="ENSXCOT00000018741.1">
    <property type="protein sequence ID" value="ENSXCOP00000018508.1"/>
    <property type="gene ID" value="ENSXCOG00000013930.1"/>
</dbReference>
<keyword evidence="9" id="KW-1185">Reference proteome</keyword>
<keyword evidence="3 4" id="KW-0862">Zinc</keyword>
<dbReference type="Gene3D" id="3.40.50.300">
    <property type="entry name" value="P-loop containing nucleotide triphosphate hydrolases"/>
    <property type="match status" value="1"/>
</dbReference>
<evidence type="ECO:0000259" key="6">
    <source>
        <dbReference type="PROSITE" id="PS50103"/>
    </source>
</evidence>
<dbReference type="Pfam" id="PF05773">
    <property type="entry name" value="RWD"/>
    <property type="match status" value="1"/>
</dbReference>
<dbReference type="SUPFAM" id="SSF90229">
    <property type="entry name" value="CCCH zinc finger"/>
    <property type="match status" value="1"/>
</dbReference>
<evidence type="ECO:0000256" key="1">
    <source>
        <dbReference type="ARBA" id="ARBA00022723"/>
    </source>
</evidence>
<evidence type="ECO:0008006" key="10">
    <source>
        <dbReference type="Google" id="ProtNLM"/>
    </source>
</evidence>
<feature type="region of interest" description="Disordered" evidence="5">
    <location>
        <begin position="159"/>
        <end position="180"/>
    </location>
</feature>
<dbReference type="InterPro" id="IPR027417">
    <property type="entry name" value="P-loop_NTPase"/>
</dbReference>
<evidence type="ECO:0000256" key="5">
    <source>
        <dbReference type="SAM" id="MobiDB-lite"/>
    </source>
</evidence>
<dbReference type="CDD" id="cd23825">
    <property type="entry name" value="RWD_DHX57"/>
    <property type="match status" value="1"/>
</dbReference>
<accession>A0A3B5M306</accession>
<dbReference type="PROSITE" id="PS50103">
    <property type="entry name" value="ZF_C3H1"/>
    <property type="match status" value="1"/>
</dbReference>
<dbReference type="InterPro" id="IPR036855">
    <property type="entry name" value="Znf_CCCH_sf"/>
</dbReference>
<evidence type="ECO:0000256" key="3">
    <source>
        <dbReference type="ARBA" id="ARBA00022833"/>
    </source>
</evidence>
<evidence type="ECO:0000256" key="2">
    <source>
        <dbReference type="ARBA" id="ARBA00022771"/>
    </source>
</evidence>
<dbReference type="InterPro" id="IPR006575">
    <property type="entry name" value="RWD_dom"/>
</dbReference>
<dbReference type="Proteomes" id="UP000261380">
    <property type="component" value="Unplaced"/>
</dbReference>
<feature type="zinc finger region" description="C3H1-type" evidence="4">
    <location>
        <begin position="130"/>
        <end position="158"/>
    </location>
</feature>
<dbReference type="SMART" id="SM00356">
    <property type="entry name" value="ZnF_C3H1"/>
    <property type="match status" value="1"/>
</dbReference>
<keyword evidence="2 4" id="KW-0863">Zinc-finger</keyword>
<dbReference type="InterPro" id="IPR016135">
    <property type="entry name" value="UBQ-conjugating_enzyme/RWD"/>
</dbReference>
<dbReference type="AlphaFoldDB" id="A0A3B5M306"/>
<dbReference type="GO" id="GO:0008270">
    <property type="term" value="F:zinc ion binding"/>
    <property type="evidence" value="ECO:0007669"/>
    <property type="project" value="UniProtKB-KW"/>
</dbReference>
<protein>
    <recommendedName>
        <fullName evidence="10">C3H1-type domain-containing protein</fullName>
    </recommendedName>
</protein>
<evidence type="ECO:0000259" key="7">
    <source>
        <dbReference type="PROSITE" id="PS50908"/>
    </source>
</evidence>
<dbReference type="InterPro" id="IPR000571">
    <property type="entry name" value="Znf_CCCH"/>
</dbReference>
<evidence type="ECO:0000256" key="4">
    <source>
        <dbReference type="PROSITE-ProRule" id="PRU00723"/>
    </source>
</evidence>
<dbReference type="PROSITE" id="PS50908">
    <property type="entry name" value="RWD"/>
    <property type="match status" value="1"/>
</dbReference>
<name>A0A3B5M306_9TELE</name>
<reference evidence="8" key="1">
    <citation type="submission" date="2025-08" db="UniProtKB">
        <authorList>
            <consortium name="Ensembl"/>
        </authorList>
    </citation>
    <scope>IDENTIFICATION</scope>
</reference>
<evidence type="ECO:0000313" key="8">
    <source>
        <dbReference type="Ensembl" id="ENSXCOP00000018508.1"/>
    </source>
</evidence>
<feature type="domain" description="C3H1-type" evidence="6">
    <location>
        <begin position="130"/>
        <end position="158"/>
    </location>
</feature>
<feature type="domain" description="RWD" evidence="7">
    <location>
        <begin position="85"/>
        <end position="255"/>
    </location>
</feature>
<evidence type="ECO:0000313" key="9">
    <source>
        <dbReference type="Proteomes" id="UP000261380"/>
    </source>
</evidence>
<sequence length="378" mass="42203">MTNENQEQLKELLRELQTQDFDEPYEYGLDRERSKQALESGGGEFGSTLEHLLLQVFSERYGQKAVSPDGLQGVPMDECLSQRQEEALALAAIFGDRFYERIANAVWTVSLDVPFLSDKPARNGVDAAGKNSRNVCKFYLKDRGCRFGDKCRFRHELPGREKSGAGSLDPKGPSQPGFTSYSPPEYELEVRFPKGNRYPHQAPIVAFSTNDESVAAAGRLGVTEKLFGEALAAAKSGEPVVYTLITLCEDELSMKELLAIGHHKYSTPPPVVAPQPNPLGIAKSRTSIKATGKVEAVPVEAESYVNLRKKMESKHSQKTENLLQENGKLCRDFQRKRSSRRFKSMLEQRRNLPAWQEKENILDELDSCQVLVISGMTG</sequence>